<dbReference type="EMBL" id="CP071503">
    <property type="protein sequence ID" value="QSX33901.1"/>
    <property type="molecule type" value="Genomic_DNA"/>
</dbReference>
<keyword evidence="2" id="KW-1003">Cell membrane</keyword>
<keyword evidence="3 7" id="KW-0812">Transmembrane</keyword>
<evidence type="ECO:0000256" key="6">
    <source>
        <dbReference type="ARBA" id="ARBA00043993"/>
    </source>
</evidence>
<evidence type="ECO:0000256" key="1">
    <source>
        <dbReference type="ARBA" id="ARBA00004651"/>
    </source>
</evidence>
<feature type="transmembrane region" description="Helical" evidence="7">
    <location>
        <begin position="29"/>
        <end position="56"/>
    </location>
</feature>
<feature type="transmembrane region" description="Helical" evidence="7">
    <location>
        <begin position="467"/>
        <end position="489"/>
    </location>
</feature>
<evidence type="ECO:0000313" key="10">
    <source>
        <dbReference type="Proteomes" id="UP000662770"/>
    </source>
</evidence>
<proteinExistence type="inferred from homology"/>
<dbReference type="PANTHER" id="PTHR30509">
    <property type="entry name" value="P-HYDROXYBENZOIC ACID EFFLUX PUMP SUBUNIT-RELATED"/>
    <property type="match status" value="1"/>
</dbReference>
<sequence>MFAQKLHRLAQWLPDRADLPEGLRIGLPIMVGLLFFAFIGNTTAGVNAMVSAWLVGVQGRNLAYPKRLELLSKSATVCCVTAVLSLLSLYHHLVGVALLCAIGLLYGLCSNQRRYIQLLTYNAGFSLICALHLLDSDSSWQMVLLSTAVGSWLAMISAVIAGPWLSVRQGQQLLSKVQIAFGYWSDILHHSVASNVGQRLARREQLDDSIAVLSHWLLEMPDTEEVEQIAKQLRTVLQLIEAMEEIGRVQQMTSDETKFQLQQYLLKFAEHWRTYLADGTELPEVPLIAEYQQILQTVAQQMQRAQDLDKPLDGDWRQLLSLIWPSDHESIMSQWRLALKKGSREWHHGLRILFTLAICQLVVEILQLPQGFWVTLTAFIVLMVAPLGQLQARIWGRLYGTLIGSLVSLGLVWYLGTGFWLLPATCVVVFLAFATYYKARYEIHVFWVTVLMVFAITLLLPSDPLIALYRTIDTLTGALIAFLAMHLFIPSWTRRWIDSYVDNFVTLEHQWLQQLAQGQRNRALRWQAHRALRQLGQEVSYMRLEPNMSQRELADWQSFLWLGLTLHCTLVVVARQQQRGDLSAAAQQLGAWMPLFRQRMHPHWSIIAPMQLDTDQLHQWLMQDIADLYQWLNWQRPFSLAKEPDSRQHPTE</sequence>
<dbReference type="Pfam" id="PF13515">
    <property type="entry name" value="FUSC_2"/>
    <property type="match status" value="1"/>
</dbReference>
<accession>A0ABX7QR10</accession>
<dbReference type="Proteomes" id="UP000662770">
    <property type="component" value="Chromosome"/>
</dbReference>
<feature type="transmembrane region" description="Helical" evidence="7">
    <location>
        <begin position="444"/>
        <end position="461"/>
    </location>
</feature>
<reference evidence="9 10" key="1">
    <citation type="submission" date="2021-03" db="EMBL/GenBank/DDBJ databases">
        <title>Novel species identification of genus Shewanella.</title>
        <authorList>
            <person name="Liu G."/>
            <person name="Zhang Q."/>
        </authorList>
    </citation>
    <scope>NUCLEOTIDE SEQUENCE [LARGE SCALE GENOMIC DNA]</scope>
    <source>
        <strain evidence="9 10">FJAT-51800</strain>
    </source>
</reference>
<protein>
    <submittedName>
        <fullName evidence="9">FUSC family protein</fullName>
    </submittedName>
</protein>
<organism evidence="9 10">
    <name type="scientific">Shewanella avicenniae</name>
    <dbReference type="NCBI Taxonomy" id="2814294"/>
    <lineage>
        <taxon>Bacteria</taxon>
        <taxon>Pseudomonadati</taxon>
        <taxon>Pseudomonadota</taxon>
        <taxon>Gammaproteobacteria</taxon>
        <taxon>Alteromonadales</taxon>
        <taxon>Shewanellaceae</taxon>
        <taxon>Shewanella</taxon>
    </lineage>
</organism>
<evidence type="ECO:0000256" key="4">
    <source>
        <dbReference type="ARBA" id="ARBA00022989"/>
    </source>
</evidence>
<feature type="domain" description="Integral membrane bound transporter" evidence="8">
    <location>
        <begin position="360"/>
        <end position="484"/>
    </location>
</feature>
<feature type="transmembrane region" description="Helical" evidence="7">
    <location>
        <begin position="116"/>
        <end position="134"/>
    </location>
</feature>
<evidence type="ECO:0000259" key="8">
    <source>
        <dbReference type="Pfam" id="PF13515"/>
    </source>
</evidence>
<evidence type="ECO:0000256" key="3">
    <source>
        <dbReference type="ARBA" id="ARBA00022692"/>
    </source>
</evidence>
<feature type="transmembrane region" description="Helical" evidence="7">
    <location>
        <begin position="140"/>
        <end position="165"/>
    </location>
</feature>
<gene>
    <name evidence="9" type="ORF">JYB87_01195</name>
</gene>
<evidence type="ECO:0000313" key="9">
    <source>
        <dbReference type="EMBL" id="QSX33901.1"/>
    </source>
</evidence>
<evidence type="ECO:0000256" key="5">
    <source>
        <dbReference type="ARBA" id="ARBA00023136"/>
    </source>
</evidence>
<keyword evidence="4 7" id="KW-1133">Transmembrane helix</keyword>
<feature type="transmembrane region" description="Helical" evidence="7">
    <location>
        <begin position="420"/>
        <end position="437"/>
    </location>
</feature>
<dbReference type="InterPro" id="IPR049453">
    <property type="entry name" value="Memb_transporter_dom"/>
</dbReference>
<feature type="transmembrane region" description="Helical" evidence="7">
    <location>
        <begin position="372"/>
        <end position="390"/>
    </location>
</feature>
<feature type="transmembrane region" description="Helical" evidence="7">
    <location>
        <begin position="93"/>
        <end position="109"/>
    </location>
</feature>
<keyword evidence="10" id="KW-1185">Reference proteome</keyword>
<evidence type="ECO:0000256" key="2">
    <source>
        <dbReference type="ARBA" id="ARBA00022475"/>
    </source>
</evidence>
<keyword evidence="5 7" id="KW-0472">Membrane</keyword>
<comment type="subcellular location">
    <subcellularLocation>
        <location evidence="1">Cell membrane</location>
        <topology evidence="1">Multi-pass membrane protein</topology>
    </subcellularLocation>
</comment>
<dbReference type="PANTHER" id="PTHR30509:SF9">
    <property type="entry name" value="MULTIDRUG RESISTANCE PROTEIN MDTO"/>
    <property type="match status" value="1"/>
</dbReference>
<evidence type="ECO:0000256" key="7">
    <source>
        <dbReference type="SAM" id="Phobius"/>
    </source>
</evidence>
<dbReference type="RefSeq" id="WP_207355109.1">
    <property type="nucleotide sequence ID" value="NZ_CP071503.1"/>
</dbReference>
<name>A0ABX7QR10_9GAMM</name>
<comment type="similarity">
    <text evidence="6">Belongs to the YccS/YhfK family.</text>
</comment>